<dbReference type="InterPro" id="IPR004872">
    <property type="entry name" value="Lipoprotein_NlpA"/>
</dbReference>
<dbReference type="PANTHER" id="PTHR30429">
    <property type="entry name" value="D-METHIONINE-BINDING LIPOPROTEIN METQ"/>
    <property type="match status" value="1"/>
</dbReference>
<dbReference type="Gene3D" id="3.40.190.10">
    <property type="entry name" value="Periplasmic binding protein-like II"/>
    <property type="match status" value="2"/>
</dbReference>
<dbReference type="PANTHER" id="PTHR30429:SF0">
    <property type="entry name" value="METHIONINE-BINDING LIPOPROTEIN METQ"/>
    <property type="match status" value="1"/>
</dbReference>
<dbReference type="CDD" id="cd13597">
    <property type="entry name" value="PBP2_lipoprotein_Tp32"/>
    <property type="match status" value="1"/>
</dbReference>
<evidence type="ECO:0000256" key="1">
    <source>
        <dbReference type="ARBA" id="ARBA00004635"/>
    </source>
</evidence>
<dbReference type="PIRSF" id="PIRSF002854">
    <property type="entry name" value="MetQ"/>
    <property type="match status" value="1"/>
</dbReference>
<evidence type="ECO:0000256" key="3">
    <source>
        <dbReference type="ARBA" id="ARBA00023136"/>
    </source>
</evidence>
<dbReference type="Pfam" id="PF03180">
    <property type="entry name" value="Lipoprotein_9"/>
    <property type="match status" value="1"/>
</dbReference>
<comment type="similarity">
    <text evidence="6">Belongs to the nlpA lipoprotein family.</text>
</comment>
<keyword evidence="5 6" id="KW-0449">Lipoprotein</keyword>
<reference evidence="7" key="1">
    <citation type="submission" date="2022-08" db="EMBL/GenBank/DDBJ databases">
        <title>Alicyclobacillus dauci DSM2870, complete genome.</title>
        <authorList>
            <person name="Wang Q."/>
            <person name="Cai R."/>
            <person name="Wang Z."/>
        </authorList>
    </citation>
    <scope>NUCLEOTIDE SEQUENCE</scope>
    <source>
        <strain evidence="7">DSM 28700</strain>
    </source>
</reference>
<dbReference type="PROSITE" id="PS51257">
    <property type="entry name" value="PROKAR_LIPOPROTEIN"/>
    <property type="match status" value="1"/>
</dbReference>
<name>A0ABY6Z2W0_9BACL</name>
<keyword evidence="2" id="KW-0732">Signal</keyword>
<evidence type="ECO:0000256" key="2">
    <source>
        <dbReference type="ARBA" id="ARBA00022729"/>
    </source>
</evidence>
<gene>
    <name evidence="7" type="ORF">NZD86_01405</name>
</gene>
<dbReference type="SUPFAM" id="SSF53850">
    <property type="entry name" value="Periplasmic binding protein-like II"/>
    <property type="match status" value="1"/>
</dbReference>
<keyword evidence="3" id="KW-0472">Membrane</keyword>
<organism evidence="7 8">
    <name type="scientific">Alicyclobacillus dauci</name>
    <dbReference type="NCBI Taxonomy" id="1475485"/>
    <lineage>
        <taxon>Bacteria</taxon>
        <taxon>Bacillati</taxon>
        <taxon>Bacillota</taxon>
        <taxon>Bacilli</taxon>
        <taxon>Bacillales</taxon>
        <taxon>Alicyclobacillaceae</taxon>
        <taxon>Alicyclobacillus</taxon>
    </lineage>
</organism>
<evidence type="ECO:0000256" key="5">
    <source>
        <dbReference type="ARBA" id="ARBA00023288"/>
    </source>
</evidence>
<dbReference type="EMBL" id="CP104064">
    <property type="protein sequence ID" value="WAH37234.1"/>
    <property type="molecule type" value="Genomic_DNA"/>
</dbReference>
<evidence type="ECO:0000313" key="7">
    <source>
        <dbReference type="EMBL" id="WAH37234.1"/>
    </source>
</evidence>
<dbReference type="RefSeq" id="WP_268044695.1">
    <property type="nucleotide sequence ID" value="NZ_CP104064.1"/>
</dbReference>
<keyword evidence="4" id="KW-0564">Palmitate</keyword>
<evidence type="ECO:0000313" key="8">
    <source>
        <dbReference type="Proteomes" id="UP001164803"/>
    </source>
</evidence>
<accession>A0ABY6Z2W0</accession>
<evidence type="ECO:0000256" key="4">
    <source>
        <dbReference type="ARBA" id="ARBA00023139"/>
    </source>
</evidence>
<proteinExistence type="inferred from homology"/>
<comment type="subcellular location">
    <subcellularLocation>
        <location evidence="1">Membrane</location>
        <topology evidence="1">Lipid-anchor</topology>
    </subcellularLocation>
</comment>
<evidence type="ECO:0000256" key="6">
    <source>
        <dbReference type="PIRNR" id="PIRNR002854"/>
    </source>
</evidence>
<keyword evidence="8" id="KW-1185">Reference proteome</keyword>
<protein>
    <recommendedName>
        <fullName evidence="6">Lipoprotein</fullName>
    </recommendedName>
</protein>
<sequence>MGVLNKVGKSVAGVAAIVLLAAGCGTNTTGSQSGNSTQTSGAAKKEVVLKVAANPVPHAEILDDIKPVLAKEGIDLQVVVFNDYIQPNRALSSKEVDANYFQHIPYLTDYNKKNGTDLVPTVAVHFEPLGLYPGKSKSLSDIPNGATIAVPNDTTNEARALLLLEDAGIIKLKDPKSISETKNDITSNPHNIKIEELDAAAIPRSVHDVNYAVINGNYAVDAGFKVKDALAVEKADSLAAKTYANYIVVRPDEKNDWRIQALDKAITSAQVKAYINDHYQGSVVPVF</sequence>
<dbReference type="Proteomes" id="UP001164803">
    <property type="component" value="Chromosome"/>
</dbReference>